<proteinExistence type="predicted"/>
<keyword evidence="3" id="KW-1185">Reference proteome</keyword>
<feature type="compositionally biased region" description="Low complexity" evidence="1">
    <location>
        <begin position="182"/>
        <end position="193"/>
    </location>
</feature>
<feature type="region of interest" description="Disordered" evidence="1">
    <location>
        <begin position="637"/>
        <end position="658"/>
    </location>
</feature>
<feature type="compositionally biased region" description="Polar residues" evidence="1">
    <location>
        <begin position="8"/>
        <end position="21"/>
    </location>
</feature>
<feature type="region of interest" description="Disordered" evidence="1">
    <location>
        <begin position="587"/>
        <end position="616"/>
    </location>
</feature>
<feature type="compositionally biased region" description="Low complexity" evidence="1">
    <location>
        <begin position="284"/>
        <end position="293"/>
    </location>
</feature>
<sequence>MDDPWGSPWNSSASQAVLDSNSHSDKIDTASIVLTKGGFKSSQLAPIVDSVTSPNGNAFFALKAEPSPWAEDETFGEFHSDSDFGDNDAFGDWNTSVSDKPAFAIASSTSGWGDFCDEPAEKRFADEKNGIDGFAQAPKQDSWEKSPVCANDNARAEDATREKSTPQLKSEVTSTPILKVPETTSNEATSNEEVSPMWVSRSRAASFSPRSSSASSDSSKHSHIETEDVADAGAGDQQHGTPTTSVGDTHGDLSCDLPKTSSKVQGLVELFDSLATRYDAVETAAASSSRAASGQRGLVDFDEGIETTEAAEAAEQSPISSVLDEKKPTASDETASLDAAKPAPPDTLRDNALRTDGQCEGKGEPVKASKEAEFAEACVTVPSLENDSPVAASKDVELESATAVVGAHVPKKQETAGKVISGAPSALCCNGLSSSRLLAIWGKQDPFRPDLAKINAFFPKTLPPIDKDNDKSRLDAFIPDYILSDSFTCISERKAWYRIARHGSSRKHDLGGSTDDGNYRPITWRTSVIRDETVKIVRRWMEEDSFTGKPTLGGGSSGSSGASGGGKVFGWDSAAAPVSLNEVFKKKRHFSNQPKEVSTTTLSTSARDGRDGSAGALSPVLTAGGFSLAAELPWSGGGSSAAGQSCAATPEAARDATNVDRASPMVAAAPLPFASPPSAGRPSRFSLILPPADLAPSLSVAEHSSPYKASEAVDNDEDTDEDWGEMVTSPTPDTHTLPAPPFSPPTPAASVHAFVPAASVTPQSPTLDAPAVASRIDSILRNLPNLSYMAM</sequence>
<protein>
    <submittedName>
        <fullName evidence="2">Uncharacterized protein</fullName>
    </submittedName>
</protein>
<gene>
    <name evidence="2" type="ORF">SEPCBS119000_006282</name>
</gene>
<feature type="region of interest" description="Disordered" evidence="1">
    <location>
        <begin position="700"/>
        <end position="724"/>
    </location>
</feature>
<organism evidence="2 3">
    <name type="scientific">Sporothrix epigloea</name>
    <dbReference type="NCBI Taxonomy" id="1892477"/>
    <lineage>
        <taxon>Eukaryota</taxon>
        <taxon>Fungi</taxon>
        <taxon>Dikarya</taxon>
        <taxon>Ascomycota</taxon>
        <taxon>Pezizomycotina</taxon>
        <taxon>Sordariomycetes</taxon>
        <taxon>Sordariomycetidae</taxon>
        <taxon>Ophiostomatales</taxon>
        <taxon>Ophiostomataceae</taxon>
        <taxon>Sporothrix</taxon>
    </lineage>
</organism>
<feature type="compositionally biased region" description="Low complexity" evidence="1">
    <location>
        <begin position="200"/>
        <end position="217"/>
    </location>
</feature>
<feature type="compositionally biased region" description="Polar residues" evidence="1">
    <location>
        <begin position="238"/>
        <end position="247"/>
    </location>
</feature>
<feature type="compositionally biased region" description="Polar residues" evidence="1">
    <location>
        <begin position="591"/>
        <end position="606"/>
    </location>
</feature>
<accession>A0ABP0E2J5</accession>
<feature type="region of interest" description="Disordered" evidence="1">
    <location>
        <begin position="1"/>
        <end position="23"/>
    </location>
</feature>
<reference evidence="2 3" key="1">
    <citation type="submission" date="2024-01" db="EMBL/GenBank/DDBJ databases">
        <authorList>
            <person name="Allen C."/>
            <person name="Tagirdzhanova G."/>
        </authorList>
    </citation>
    <scope>NUCLEOTIDE SEQUENCE [LARGE SCALE GENOMIC DNA]</scope>
    <source>
        <strain evidence="2 3">CBS 119000</strain>
    </source>
</reference>
<feature type="region of interest" description="Disordered" evidence="1">
    <location>
        <begin position="282"/>
        <end position="367"/>
    </location>
</feature>
<evidence type="ECO:0000256" key="1">
    <source>
        <dbReference type="SAM" id="MobiDB-lite"/>
    </source>
</evidence>
<evidence type="ECO:0000313" key="3">
    <source>
        <dbReference type="Proteomes" id="UP001642502"/>
    </source>
</evidence>
<dbReference type="Proteomes" id="UP001642502">
    <property type="component" value="Unassembled WGS sequence"/>
</dbReference>
<feature type="compositionally biased region" description="Basic and acidic residues" evidence="1">
    <location>
        <begin position="154"/>
        <end position="164"/>
    </location>
</feature>
<feature type="region of interest" description="Disordered" evidence="1">
    <location>
        <begin position="128"/>
        <end position="259"/>
    </location>
</feature>
<feature type="compositionally biased region" description="Polar residues" evidence="1">
    <location>
        <begin position="165"/>
        <end position="176"/>
    </location>
</feature>
<name>A0ABP0E2J5_9PEZI</name>
<dbReference type="EMBL" id="CAWUON010000153">
    <property type="protein sequence ID" value="CAK7274654.1"/>
    <property type="molecule type" value="Genomic_DNA"/>
</dbReference>
<evidence type="ECO:0000313" key="2">
    <source>
        <dbReference type="EMBL" id="CAK7274654.1"/>
    </source>
</evidence>
<feature type="compositionally biased region" description="Acidic residues" evidence="1">
    <location>
        <begin position="713"/>
        <end position="724"/>
    </location>
</feature>
<comment type="caution">
    <text evidence="2">The sequence shown here is derived from an EMBL/GenBank/DDBJ whole genome shotgun (WGS) entry which is preliminary data.</text>
</comment>
<feature type="compositionally biased region" description="Basic and acidic residues" evidence="1">
    <location>
        <begin position="347"/>
        <end position="367"/>
    </location>
</feature>